<reference evidence="2" key="1">
    <citation type="submission" date="2020-11" db="EMBL/GenBank/DDBJ databases">
        <authorList>
            <consortium name="DOE Joint Genome Institute"/>
            <person name="Ahrendt S."/>
            <person name="Riley R."/>
            <person name="Andreopoulos W."/>
            <person name="Labutti K."/>
            <person name="Pangilinan J."/>
            <person name="Ruiz-Duenas F.J."/>
            <person name="Barrasa J.M."/>
            <person name="Sanchez-Garcia M."/>
            <person name="Camarero S."/>
            <person name="Miyauchi S."/>
            <person name="Serrano A."/>
            <person name="Linde D."/>
            <person name="Babiker R."/>
            <person name="Drula E."/>
            <person name="Ayuso-Fernandez I."/>
            <person name="Pacheco R."/>
            <person name="Padilla G."/>
            <person name="Ferreira P."/>
            <person name="Barriuso J."/>
            <person name="Kellner H."/>
            <person name="Castanera R."/>
            <person name="Alfaro M."/>
            <person name="Ramirez L."/>
            <person name="Pisabarro A.G."/>
            <person name="Kuo A."/>
            <person name="Tritt A."/>
            <person name="Lipzen A."/>
            <person name="He G."/>
            <person name="Yan M."/>
            <person name="Ng V."/>
            <person name="Cullen D."/>
            <person name="Martin F."/>
            <person name="Rosso M.-N."/>
            <person name="Henrissat B."/>
            <person name="Hibbett D."/>
            <person name="Martinez A.T."/>
            <person name="Grigoriev I.V."/>
        </authorList>
    </citation>
    <scope>NUCLEOTIDE SEQUENCE</scope>
    <source>
        <strain evidence="2">ATCC 90797</strain>
    </source>
</reference>
<dbReference type="EMBL" id="MU154522">
    <property type="protein sequence ID" value="KAF9502014.1"/>
    <property type="molecule type" value="Genomic_DNA"/>
</dbReference>
<dbReference type="Proteomes" id="UP000807025">
    <property type="component" value="Unassembled WGS sequence"/>
</dbReference>
<dbReference type="OrthoDB" id="6409228at2759"/>
<gene>
    <name evidence="2" type="ORF">BDN71DRAFT_508100</name>
</gene>
<keyword evidence="3" id="KW-1185">Reference proteome</keyword>
<dbReference type="AlphaFoldDB" id="A0A9P6DK85"/>
<organism evidence="2 3">
    <name type="scientific">Pleurotus eryngii</name>
    <name type="common">Boletus of the steppes</name>
    <dbReference type="NCBI Taxonomy" id="5323"/>
    <lineage>
        <taxon>Eukaryota</taxon>
        <taxon>Fungi</taxon>
        <taxon>Dikarya</taxon>
        <taxon>Basidiomycota</taxon>
        <taxon>Agaricomycotina</taxon>
        <taxon>Agaricomycetes</taxon>
        <taxon>Agaricomycetidae</taxon>
        <taxon>Agaricales</taxon>
        <taxon>Pleurotineae</taxon>
        <taxon>Pleurotaceae</taxon>
        <taxon>Pleurotus</taxon>
    </lineage>
</organism>
<feature type="region of interest" description="Disordered" evidence="1">
    <location>
        <begin position="80"/>
        <end position="99"/>
    </location>
</feature>
<evidence type="ECO:0000313" key="2">
    <source>
        <dbReference type="EMBL" id="KAF9502014.1"/>
    </source>
</evidence>
<sequence length="222" mass="25181">MYATKASCSLLIRCRWPAHKDRRSRLLRAQRVDTIREMLDARDRLDRVRQLSEKSPSIDRPQLLIILGILTCMQVDEGTAGPLGDVRRHPGPEDRADRGRTRRCRRAILPQRYVMLPHRSDPAPEPEERGTRRCAGTRRLRWGRFLVDMAEGELLARIHSRIEDGCRTINLHAPCGIVEVTVPVTPQGEPTRRAPSRSSACQASLVEPAFLSKSPPKRCGSR</sequence>
<proteinExistence type="predicted"/>
<feature type="compositionally biased region" description="Basic and acidic residues" evidence="1">
    <location>
        <begin position="85"/>
        <end position="99"/>
    </location>
</feature>
<comment type="caution">
    <text evidence="2">The sequence shown here is derived from an EMBL/GenBank/DDBJ whole genome shotgun (WGS) entry which is preliminary data.</text>
</comment>
<protein>
    <submittedName>
        <fullName evidence="2">Uncharacterized protein</fullName>
    </submittedName>
</protein>
<evidence type="ECO:0000256" key="1">
    <source>
        <dbReference type="SAM" id="MobiDB-lite"/>
    </source>
</evidence>
<name>A0A9P6DK85_PLEER</name>
<evidence type="ECO:0000313" key="3">
    <source>
        <dbReference type="Proteomes" id="UP000807025"/>
    </source>
</evidence>
<accession>A0A9P6DK85</accession>